<evidence type="ECO:0000313" key="3">
    <source>
        <dbReference type="Proteomes" id="UP000011593"/>
    </source>
</evidence>
<dbReference type="AlphaFoldDB" id="L9Z636"/>
<dbReference type="PATRIC" id="fig|797303.5.peg.486"/>
<proteinExistence type="predicted"/>
<organism evidence="2 3">
    <name type="scientific">Natrinema pellirubrum (strain DSM 15624 / CIP 106293 / JCM 10476 / NCIMB 786 / 157)</name>
    <dbReference type="NCBI Taxonomy" id="797303"/>
    <lineage>
        <taxon>Archaea</taxon>
        <taxon>Methanobacteriati</taxon>
        <taxon>Methanobacteriota</taxon>
        <taxon>Stenosarchaea group</taxon>
        <taxon>Halobacteria</taxon>
        <taxon>Halobacteriales</taxon>
        <taxon>Natrialbaceae</taxon>
        <taxon>Natrinema</taxon>
    </lineage>
</organism>
<name>L9Z636_NATP1</name>
<evidence type="ECO:0000256" key="1">
    <source>
        <dbReference type="SAM" id="MobiDB-lite"/>
    </source>
</evidence>
<accession>L9Z636</accession>
<comment type="caution">
    <text evidence="2">The sequence shown here is derived from an EMBL/GenBank/DDBJ whole genome shotgun (WGS) entry which is preliminary data.</text>
</comment>
<evidence type="ECO:0000313" key="2">
    <source>
        <dbReference type="EMBL" id="ELY81127.1"/>
    </source>
</evidence>
<feature type="region of interest" description="Disordered" evidence="1">
    <location>
        <begin position="1"/>
        <end position="46"/>
    </location>
</feature>
<keyword evidence="3" id="KW-1185">Reference proteome</keyword>
<dbReference type="EMBL" id="AOIE01000008">
    <property type="protein sequence ID" value="ELY81127.1"/>
    <property type="molecule type" value="Genomic_DNA"/>
</dbReference>
<feature type="compositionally biased region" description="Basic and acidic residues" evidence="1">
    <location>
        <begin position="1"/>
        <end position="26"/>
    </location>
</feature>
<protein>
    <submittedName>
        <fullName evidence="2">Uncharacterized protein</fullName>
    </submittedName>
</protein>
<gene>
    <name evidence="2" type="ORF">C488_02336</name>
</gene>
<dbReference type="Proteomes" id="UP000011593">
    <property type="component" value="Unassembled WGS sequence"/>
</dbReference>
<feature type="region of interest" description="Disordered" evidence="1">
    <location>
        <begin position="73"/>
        <end position="103"/>
    </location>
</feature>
<reference evidence="2 3" key="1">
    <citation type="journal article" date="2014" name="PLoS Genet.">
        <title>Phylogenetically driven sequencing of extremely halophilic archaea reveals strategies for static and dynamic osmo-response.</title>
        <authorList>
            <person name="Becker E.A."/>
            <person name="Seitzer P.M."/>
            <person name="Tritt A."/>
            <person name="Larsen D."/>
            <person name="Krusor M."/>
            <person name="Yao A.I."/>
            <person name="Wu D."/>
            <person name="Madern D."/>
            <person name="Eisen J.A."/>
            <person name="Darling A.E."/>
            <person name="Facciotti M.T."/>
        </authorList>
    </citation>
    <scope>NUCLEOTIDE SEQUENCE [LARGE SCALE GENOMIC DNA]</scope>
    <source>
        <strain evidence="2 3">DSM 15624</strain>
    </source>
</reference>
<feature type="compositionally biased region" description="Basic and acidic residues" evidence="1">
    <location>
        <begin position="33"/>
        <end position="46"/>
    </location>
</feature>
<sequence>MRRDTASLPGPDDRLDGTTSFTDRRFPAASMTADERPTPPTELDRVGHEALDELATREPVALRAASAYLEELAAWKESDDEDGPSPDDGGPATYPDGVPERASVSVTEIAGTEYYYFQWRDGDEIRSETVRR</sequence>